<keyword evidence="7" id="KW-0829">Tyrosine-protein kinase</keyword>
<dbReference type="SUPFAM" id="SSF56112">
    <property type="entry name" value="Protein kinase-like (PK-like)"/>
    <property type="match status" value="1"/>
</dbReference>
<feature type="domain" description="Protein kinase" evidence="9">
    <location>
        <begin position="21"/>
        <end position="282"/>
    </location>
</feature>
<dbReference type="PANTHER" id="PTHR45646">
    <property type="entry name" value="SERINE/THREONINE-PROTEIN KINASE DOA-RELATED"/>
    <property type="match status" value="1"/>
</dbReference>
<accession>A0A8J5ZPL0</accession>
<dbReference type="InterPro" id="IPR011009">
    <property type="entry name" value="Kinase-like_dom_sf"/>
</dbReference>
<organism evidence="10 11">
    <name type="scientific">Galemys pyrenaicus</name>
    <name type="common">Iberian desman</name>
    <name type="synonym">Pyrenean desman</name>
    <dbReference type="NCBI Taxonomy" id="202257"/>
    <lineage>
        <taxon>Eukaryota</taxon>
        <taxon>Metazoa</taxon>
        <taxon>Chordata</taxon>
        <taxon>Craniata</taxon>
        <taxon>Vertebrata</taxon>
        <taxon>Euteleostomi</taxon>
        <taxon>Mammalia</taxon>
        <taxon>Eutheria</taxon>
        <taxon>Laurasiatheria</taxon>
        <taxon>Eulipotyphla</taxon>
        <taxon>Talpidae</taxon>
        <taxon>Galemys</taxon>
    </lineage>
</organism>
<evidence type="ECO:0000313" key="10">
    <source>
        <dbReference type="EMBL" id="KAG8508053.1"/>
    </source>
</evidence>
<evidence type="ECO:0000256" key="4">
    <source>
        <dbReference type="ARBA" id="ARBA00022741"/>
    </source>
</evidence>
<dbReference type="InterPro" id="IPR000719">
    <property type="entry name" value="Prot_kinase_dom"/>
</dbReference>
<evidence type="ECO:0000256" key="7">
    <source>
        <dbReference type="ARBA" id="ARBA00023137"/>
    </source>
</evidence>
<dbReference type="EMBL" id="JAGFMF010012069">
    <property type="protein sequence ID" value="KAG8508053.1"/>
    <property type="molecule type" value="Genomic_DNA"/>
</dbReference>
<dbReference type="GO" id="GO:0004713">
    <property type="term" value="F:protein tyrosine kinase activity"/>
    <property type="evidence" value="ECO:0007669"/>
    <property type="project" value="UniProtKB-KW"/>
</dbReference>
<dbReference type="PANTHER" id="PTHR45646:SF6">
    <property type="entry name" value="DUAL SPECIFICITY PROTEIN KINASE CLK2"/>
    <property type="match status" value="1"/>
</dbReference>
<evidence type="ECO:0000256" key="8">
    <source>
        <dbReference type="ARBA" id="ARBA00037966"/>
    </source>
</evidence>
<dbReference type="GO" id="GO:0004712">
    <property type="term" value="F:protein serine/threonine/tyrosine kinase activity"/>
    <property type="evidence" value="ECO:0007669"/>
    <property type="project" value="UniProtKB-EC"/>
</dbReference>
<dbReference type="GO" id="GO:0005634">
    <property type="term" value="C:nucleus"/>
    <property type="evidence" value="ECO:0007669"/>
    <property type="project" value="TreeGrafter"/>
</dbReference>
<dbReference type="Proteomes" id="UP000700334">
    <property type="component" value="Unassembled WGS sequence"/>
</dbReference>
<dbReference type="AlphaFoldDB" id="A0A8J5ZPL0"/>
<keyword evidence="4" id="KW-0547">Nucleotide-binding</keyword>
<proteinExistence type="inferred from homology"/>
<sequence>MTSHTIAGGKAATTSILREAIMITHKTGGHMHSNTAAATRTTTVRVRERPTVAPATALPLSITRKTTVTTVDGSERDMGSAESRGATVQHSAVTLLVMTREPRVSRKMPMATSSIIFDWFDYHGHMCITFEPLGLSTFSFLKDNNYVPYPIHQVRHIAFQLGWSQPCDVWRLGCIILENYVGFTLFQTRDNREHQAMMGRVLGPVPSWMIQRTRKYFYHGRLDWDVKTSFGGYIQENLKLLWWYLTSEVEEHHQLFDLIESMLKYDPAKQLTLGEALQHPFFGHLCAEPPDAKSWDLG</sequence>
<evidence type="ECO:0000256" key="3">
    <source>
        <dbReference type="ARBA" id="ARBA00022679"/>
    </source>
</evidence>
<keyword evidence="2" id="KW-0723">Serine/threonine-protein kinase</keyword>
<keyword evidence="6" id="KW-0067">ATP-binding</keyword>
<dbReference type="EC" id="2.7.12.1" evidence="1"/>
<evidence type="ECO:0000313" key="11">
    <source>
        <dbReference type="Proteomes" id="UP000700334"/>
    </source>
</evidence>
<protein>
    <recommendedName>
        <fullName evidence="1">dual-specificity kinase</fullName>
        <ecNumber evidence="1">2.7.12.1</ecNumber>
    </recommendedName>
</protein>
<dbReference type="Gene3D" id="1.10.510.10">
    <property type="entry name" value="Transferase(Phosphotransferase) domain 1"/>
    <property type="match status" value="2"/>
</dbReference>
<dbReference type="GO" id="GO:0005524">
    <property type="term" value="F:ATP binding"/>
    <property type="evidence" value="ECO:0007669"/>
    <property type="project" value="UniProtKB-KW"/>
</dbReference>
<dbReference type="Pfam" id="PF00069">
    <property type="entry name" value="Pkinase"/>
    <property type="match status" value="1"/>
</dbReference>
<dbReference type="SMART" id="SM00220">
    <property type="entry name" value="S_TKc"/>
    <property type="match status" value="1"/>
</dbReference>
<evidence type="ECO:0000256" key="5">
    <source>
        <dbReference type="ARBA" id="ARBA00022777"/>
    </source>
</evidence>
<evidence type="ECO:0000256" key="1">
    <source>
        <dbReference type="ARBA" id="ARBA00013203"/>
    </source>
</evidence>
<evidence type="ECO:0000256" key="2">
    <source>
        <dbReference type="ARBA" id="ARBA00022527"/>
    </source>
</evidence>
<dbReference type="GO" id="GO:0043484">
    <property type="term" value="P:regulation of RNA splicing"/>
    <property type="evidence" value="ECO:0007669"/>
    <property type="project" value="TreeGrafter"/>
</dbReference>
<dbReference type="OrthoDB" id="283111at2759"/>
<keyword evidence="3" id="KW-0808">Transferase</keyword>
<comment type="caution">
    <text evidence="10">The sequence shown here is derived from an EMBL/GenBank/DDBJ whole genome shotgun (WGS) entry which is preliminary data.</text>
</comment>
<dbReference type="InterPro" id="IPR051175">
    <property type="entry name" value="CLK_kinases"/>
</dbReference>
<dbReference type="Gene3D" id="3.30.200.20">
    <property type="entry name" value="Phosphorylase Kinase, domain 1"/>
    <property type="match status" value="1"/>
</dbReference>
<keyword evidence="5 10" id="KW-0418">Kinase</keyword>
<evidence type="ECO:0000256" key="6">
    <source>
        <dbReference type="ARBA" id="ARBA00022840"/>
    </source>
</evidence>
<reference evidence="10" key="1">
    <citation type="journal article" date="2021" name="Evol. Appl.">
        <title>The genome of the Pyrenean desman and the effects of bottlenecks and inbreeding on the genomic landscape of an endangered species.</title>
        <authorList>
            <person name="Escoda L."/>
            <person name="Castresana J."/>
        </authorList>
    </citation>
    <scope>NUCLEOTIDE SEQUENCE</scope>
    <source>
        <strain evidence="10">IBE-C5619</strain>
    </source>
</reference>
<evidence type="ECO:0000259" key="9">
    <source>
        <dbReference type="SMART" id="SM00220"/>
    </source>
</evidence>
<dbReference type="GO" id="GO:0004674">
    <property type="term" value="F:protein serine/threonine kinase activity"/>
    <property type="evidence" value="ECO:0007669"/>
    <property type="project" value="UniProtKB-KW"/>
</dbReference>
<gene>
    <name evidence="10" type="ORF">J0S82_001555</name>
</gene>
<keyword evidence="11" id="KW-1185">Reference proteome</keyword>
<name>A0A8J5ZPL0_GALPY</name>
<comment type="similarity">
    <text evidence="8">Belongs to the protein kinase superfamily. CMGC Ser/Thr protein kinase family. Lammer subfamily.</text>
</comment>